<keyword evidence="10" id="KW-1185">Reference proteome</keyword>
<dbReference type="PANTHER" id="PTHR45629:SF7">
    <property type="entry name" value="DNA EXCISION REPAIR PROTEIN ERCC-6-RELATED"/>
    <property type="match status" value="1"/>
</dbReference>
<dbReference type="Gene3D" id="3.40.50.10810">
    <property type="entry name" value="Tandem AAA-ATPase domain"/>
    <property type="match status" value="1"/>
</dbReference>
<dbReference type="SMART" id="SM00487">
    <property type="entry name" value="DEXDc"/>
    <property type="match status" value="1"/>
</dbReference>
<feature type="compositionally biased region" description="Polar residues" evidence="6">
    <location>
        <begin position="922"/>
        <end position="933"/>
    </location>
</feature>
<keyword evidence="5" id="KW-0175">Coiled coil</keyword>
<accession>A0AAW1P553</accession>
<dbReference type="GO" id="GO:0005524">
    <property type="term" value="F:ATP binding"/>
    <property type="evidence" value="ECO:0007669"/>
    <property type="project" value="UniProtKB-KW"/>
</dbReference>
<gene>
    <name evidence="9" type="ORF">WJX73_000321</name>
</gene>
<feature type="region of interest" description="Disordered" evidence="6">
    <location>
        <begin position="812"/>
        <end position="946"/>
    </location>
</feature>
<dbReference type="Gene3D" id="1.20.120.850">
    <property type="entry name" value="SWI2/SNF2 ATPases, N-terminal domain"/>
    <property type="match status" value="1"/>
</dbReference>
<dbReference type="InterPro" id="IPR000330">
    <property type="entry name" value="SNF2_N"/>
</dbReference>
<dbReference type="EMBL" id="JALJOQ010000052">
    <property type="protein sequence ID" value="KAK9804116.1"/>
    <property type="molecule type" value="Genomic_DNA"/>
</dbReference>
<dbReference type="InterPro" id="IPR001650">
    <property type="entry name" value="Helicase_C-like"/>
</dbReference>
<dbReference type="GO" id="GO:0016787">
    <property type="term" value="F:hydrolase activity"/>
    <property type="evidence" value="ECO:0007669"/>
    <property type="project" value="UniProtKB-KW"/>
</dbReference>
<organism evidence="9 10">
    <name type="scientific">Symbiochloris irregularis</name>
    <dbReference type="NCBI Taxonomy" id="706552"/>
    <lineage>
        <taxon>Eukaryota</taxon>
        <taxon>Viridiplantae</taxon>
        <taxon>Chlorophyta</taxon>
        <taxon>core chlorophytes</taxon>
        <taxon>Trebouxiophyceae</taxon>
        <taxon>Trebouxiales</taxon>
        <taxon>Trebouxiaceae</taxon>
        <taxon>Symbiochloris</taxon>
    </lineage>
</organism>
<sequence>MTQGTDVVSDSESEEELEMEESQSSGDDNEDEESEDDQDDCDQQSIQKRKSPSPDHSALRIQKEANTRAMLNGSLQVERAPLLPKVLSLAGAEALLRKPFKSPHPTADSRSQLLNQKLALRRKFVPWAGGSPLVQLPAQLPPPVTPAPPTPEAPNDEVDTNPLTLWEKPAEAEGENVCVDKMLTKWLRPHQREGVQFMFDCVTGLRGFEGAGCILADDMGLGKTLQGITLIWTLLRNGHQLVGGNPVAKRCIICCPTSLVSNWESECKKWLQGRLKTTALCEASREDVIASVKLFLSPANQTPVLIISYETFRLHAERFSGDEACDLLICDEAHRLKSDQTLTSKALDSLKCRRRVLLSGTPMQNHLDEFYAMVNFCNPLILGSPASFRKHFEAPILRGREPDATDADSELAQARSAELSTIVNAFILRRTNSLLSQHLPPKVIQVVCCKMTQLQCDLYCHFLESNITRHLLNADGKRSAKVLSAITSLKKLCNHPKLIYDSMHGKGGDGPADGFEGCERFFLPGMLDDGRAGRGAMAVGWEGLSGKFAVLACMLALLRKHTDDRIVIVSNYTQTLDLIATLCRERQYPFVRLDGSTSISKRQKLVVAFNDPRQQQFVFLLSSKAGGCGLNLVGGNRLVLFDPDWNPATDKQAAGRVWRDGQKKQVYVYRFLASGSIEEKVYQRQLSKEGLQSVVNSAAMGSGGASSNAMSTEELRDLFTLRRHTRSDTYDCICGDGDEAEAEASGDASTSPEPCANIHKEQVGAPAEEDLKSWGHHADAATIPDSIMRSIGAELPGVISFVFSNQVVGKPVEEPASTTQKKDAQTPATAAPGPLHSGRAPPASGVSSLPRPAQQPSLKPSRLSTATPRMQPLHSHALGGRTPSAAMRTPAALHRQAMSAVCSTSAPAPSEGAVPQAEDRATSGQAASTSSPGMTPRRLGKSKDCASRLEAPCTAASMQKKHVSAPSERQVLAPIREGDAPFQDRATTAQPLDPGLSSWIERNTPVLGLLTVVFLHHYMVGISWLWRTLILLAPITPQLFWDQFFALAVADLCIRLLTAFLKAAVLLVRPIPNADSPILADARRKQGRVLTFVEHASLLYRCCAPTAAWYMYFRHASLPFYMVAGCSGMYLFSKSLMAGDRFKVLSVRACILLARKRGTLDTFDHCQGCGLGGEAHIMVAKRKQDRYYANDAAKLAADSQEDKIKSSQENKQRIRHNAMVRKYSVTATPVRSDRRPLATHNYAADVFAPTAGAAAPSDTWRSTAVMTRVLSDDSRDAVAAPVQHPTLCQGTCALQKLYKQSGSYHSGPPDAYQLHVGRPTFFHWPSPPQRAPPDAAAFQPQSAADSGEPGTGAGGSAALDTADQGVKKMGPQKDTMPSASELATRNFKGAPTSAAASQKRGFWTANQQGNVNAYGAGTVVEGSRMPKRSKTAAN</sequence>
<feature type="region of interest" description="Disordered" evidence="6">
    <location>
        <begin position="1"/>
        <end position="58"/>
    </location>
</feature>
<comment type="caution">
    <text evidence="9">The sequence shown here is derived from an EMBL/GenBank/DDBJ whole genome shotgun (WGS) entry which is preliminary data.</text>
</comment>
<dbReference type="PANTHER" id="PTHR45629">
    <property type="entry name" value="SNF2/RAD54 FAMILY MEMBER"/>
    <property type="match status" value="1"/>
</dbReference>
<protein>
    <submittedName>
        <fullName evidence="9">Uncharacterized protein</fullName>
    </submittedName>
</protein>
<feature type="domain" description="Helicase C-terminal" evidence="8">
    <location>
        <begin position="550"/>
        <end position="716"/>
    </location>
</feature>
<keyword evidence="3" id="KW-0347">Helicase</keyword>
<dbReference type="GO" id="GO:0004386">
    <property type="term" value="F:helicase activity"/>
    <property type="evidence" value="ECO:0007669"/>
    <property type="project" value="UniProtKB-KW"/>
</dbReference>
<dbReference type="Gene3D" id="3.40.50.300">
    <property type="entry name" value="P-loop containing nucleotide triphosphate hydrolases"/>
    <property type="match status" value="1"/>
</dbReference>
<dbReference type="Proteomes" id="UP001465755">
    <property type="component" value="Unassembled WGS sequence"/>
</dbReference>
<dbReference type="GO" id="GO:0005634">
    <property type="term" value="C:nucleus"/>
    <property type="evidence" value="ECO:0007669"/>
    <property type="project" value="TreeGrafter"/>
</dbReference>
<evidence type="ECO:0000256" key="5">
    <source>
        <dbReference type="SAM" id="Coils"/>
    </source>
</evidence>
<keyword evidence="2" id="KW-0378">Hydrolase</keyword>
<dbReference type="InterPro" id="IPR027417">
    <property type="entry name" value="P-loop_NTPase"/>
</dbReference>
<proteinExistence type="predicted"/>
<feature type="compositionally biased region" description="Pro residues" evidence="6">
    <location>
        <begin position="139"/>
        <end position="152"/>
    </location>
</feature>
<keyword evidence="4" id="KW-0067">ATP-binding</keyword>
<dbReference type="GO" id="GO:0015616">
    <property type="term" value="F:DNA translocase activity"/>
    <property type="evidence" value="ECO:0007669"/>
    <property type="project" value="TreeGrafter"/>
</dbReference>
<name>A0AAW1P553_9CHLO</name>
<dbReference type="InterPro" id="IPR049730">
    <property type="entry name" value="SNF2/RAD54-like_C"/>
</dbReference>
<dbReference type="SMART" id="SM00490">
    <property type="entry name" value="HELICc"/>
    <property type="match status" value="1"/>
</dbReference>
<evidence type="ECO:0000256" key="1">
    <source>
        <dbReference type="ARBA" id="ARBA00022741"/>
    </source>
</evidence>
<dbReference type="CDD" id="cd18793">
    <property type="entry name" value="SF2_C_SNF"/>
    <property type="match status" value="1"/>
</dbReference>
<dbReference type="Pfam" id="PF00176">
    <property type="entry name" value="SNF2-rel_dom"/>
    <property type="match status" value="1"/>
</dbReference>
<dbReference type="GO" id="GO:0007131">
    <property type="term" value="P:reciprocal meiotic recombination"/>
    <property type="evidence" value="ECO:0007669"/>
    <property type="project" value="TreeGrafter"/>
</dbReference>
<dbReference type="InterPro" id="IPR038718">
    <property type="entry name" value="SNF2-like_sf"/>
</dbReference>
<dbReference type="InterPro" id="IPR050496">
    <property type="entry name" value="SNF2_RAD54_helicase_repair"/>
</dbReference>
<evidence type="ECO:0000256" key="3">
    <source>
        <dbReference type="ARBA" id="ARBA00022806"/>
    </source>
</evidence>
<dbReference type="GO" id="GO:0045003">
    <property type="term" value="P:double-strand break repair via synthesis-dependent strand annealing"/>
    <property type="evidence" value="ECO:0007669"/>
    <property type="project" value="TreeGrafter"/>
</dbReference>
<feature type="domain" description="Helicase ATP-binding" evidence="7">
    <location>
        <begin position="204"/>
        <end position="380"/>
    </location>
</feature>
<dbReference type="PROSITE" id="PS51194">
    <property type="entry name" value="HELICASE_CTER"/>
    <property type="match status" value="1"/>
</dbReference>
<dbReference type="InterPro" id="IPR014001">
    <property type="entry name" value="Helicase_ATP-bd"/>
</dbReference>
<feature type="region of interest" description="Disordered" evidence="6">
    <location>
        <begin position="1320"/>
        <end position="1434"/>
    </location>
</feature>
<evidence type="ECO:0000256" key="2">
    <source>
        <dbReference type="ARBA" id="ARBA00022801"/>
    </source>
</evidence>
<evidence type="ECO:0000259" key="7">
    <source>
        <dbReference type="PROSITE" id="PS51192"/>
    </source>
</evidence>
<feature type="region of interest" description="Disordered" evidence="6">
    <location>
        <begin position="137"/>
        <end position="158"/>
    </location>
</feature>
<evidence type="ECO:0000313" key="10">
    <source>
        <dbReference type="Proteomes" id="UP001465755"/>
    </source>
</evidence>
<evidence type="ECO:0000256" key="6">
    <source>
        <dbReference type="SAM" id="MobiDB-lite"/>
    </source>
</evidence>
<feature type="coiled-coil region" evidence="5">
    <location>
        <begin position="1190"/>
        <end position="1217"/>
    </location>
</feature>
<feature type="compositionally biased region" description="Basic residues" evidence="6">
    <location>
        <begin position="1425"/>
        <end position="1434"/>
    </location>
</feature>
<dbReference type="CDD" id="cd18004">
    <property type="entry name" value="DEXHc_RAD54"/>
    <property type="match status" value="1"/>
</dbReference>
<evidence type="ECO:0000256" key="4">
    <source>
        <dbReference type="ARBA" id="ARBA00022840"/>
    </source>
</evidence>
<dbReference type="PROSITE" id="PS51192">
    <property type="entry name" value="HELICASE_ATP_BIND_1"/>
    <property type="match status" value="1"/>
</dbReference>
<evidence type="ECO:0000259" key="8">
    <source>
        <dbReference type="PROSITE" id="PS51194"/>
    </source>
</evidence>
<feature type="compositionally biased region" description="Acidic residues" evidence="6">
    <location>
        <begin position="9"/>
        <end position="42"/>
    </location>
</feature>
<reference evidence="9 10" key="1">
    <citation type="journal article" date="2024" name="Nat. Commun.">
        <title>Phylogenomics reveals the evolutionary origins of lichenization in chlorophyte algae.</title>
        <authorList>
            <person name="Puginier C."/>
            <person name="Libourel C."/>
            <person name="Otte J."/>
            <person name="Skaloud P."/>
            <person name="Haon M."/>
            <person name="Grisel S."/>
            <person name="Petersen M."/>
            <person name="Berrin J.G."/>
            <person name="Delaux P.M."/>
            <person name="Dal Grande F."/>
            <person name="Keller J."/>
        </authorList>
    </citation>
    <scope>NUCLEOTIDE SEQUENCE [LARGE SCALE GENOMIC DNA]</scope>
    <source>
        <strain evidence="9 10">SAG 2036</strain>
    </source>
</reference>
<dbReference type="FunFam" id="3.40.50.300:FF:000332">
    <property type="entry name" value="DNA repair and recombination protein RAD54-like"/>
    <property type="match status" value="1"/>
</dbReference>
<dbReference type="SUPFAM" id="SSF52540">
    <property type="entry name" value="P-loop containing nucleoside triphosphate hydrolases"/>
    <property type="match status" value="2"/>
</dbReference>
<evidence type="ECO:0000313" key="9">
    <source>
        <dbReference type="EMBL" id="KAK9804116.1"/>
    </source>
</evidence>
<dbReference type="Pfam" id="PF00271">
    <property type="entry name" value="Helicase_C"/>
    <property type="match status" value="1"/>
</dbReference>
<keyword evidence="1" id="KW-0547">Nucleotide-binding</keyword>
<feature type="compositionally biased region" description="Polar residues" evidence="6">
    <location>
        <begin position="854"/>
        <end position="868"/>
    </location>
</feature>
<dbReference type="FunFam" id="3.40.50.10810:FF:000021">
    <property type="entry name" value="DNA repair and recombination protein RAD54"/>
    <property type="match status" value="1"/>
</dbReference>